<dbReference type="OrthoDB" id="8883818at2759"/>
<dbReference type="InterPro" id="IPR036322">
    <property type="entry name" value="WD40_repeat_dom_sf"/>
</dbReference>
<sequence>MGETTTLSVHRCRFVDYTPPAITALAFPPLPLPSIKGKKKADPGRKVPKVGTLVVGRANGNIELCEWTGSQQDVQAPQAWVVRKTLAGPNPSKADSIALTLKHPDLFDPDEVPSLADLRLFSTGGGTANPASTLLALGCEDGSVHILSLEHDTLSHLRRLDRSKSRILSIAWGPPVPRVPTQPQNSSSGSDDSDEDDEDQWSDSWLVAGCSDSSLRKWDLATGRVVERMATDKMRGERTLVWAVSVLGDGTVVSGDSLGLVKFWDARTCTQLHSFQGHNADVLCLTIGPEGTSVYSSGVDQKTTQYTQIKSFKSGSASILSAWSRWVQTASKRMHSHDVRALAIELTLVDAGGIASDTDPERPMPMPMFRIGAENASSSSDKTTPESRGLYFFSSFGAPVPLLSLPRGEGVHSVMLNEKEESGGPEWSHAMLSSPGPPMPSSVSSSSRMLRVKLVFALALPKNKSSSSSVVGIAIGMKSPSSSSSISPISWSSVPGPVNAESGDELFIGDAHAGSEEPAKLCRAAVCGRPNNGCGLRCGGESKSRSITMLCLAAVVHELAAGARGIAGPKNIVALPELSTRLAGRGCVLDSAWARGRLKVVLCVRVRRDELLNTLEIDCPVFFRVRRTGEVDEDEDEDPVRERVRGKVTVEGAGEVTAGFAGFCKNMSACMRAITHDECWNSPFPYLLLRFP</sequence>
<feature type="region of interest" description="Disordered" evidence="1">
    <location>
        <begin position="172"/>
        <end position="201"/>
    </location>
</feature>
<dbReference type="Pfam" id="PF00400">
    <property type="entry name" value="WD40"/>
    <property type="match status" value="1"/>
</dbReference>
<dbReference type="PANTHER" id="PTHR44163:SF1">
    <property type="entry name" value="U3 SMALL NUCLEOLAR RNA-ASSOCIATED PROTEIN 4 HOMOLOG"/>
    <property type="match status" value="1"/>
</dbReference>
<dbReference type="STRING" id="135208.A0A4Y9ZYD6"/>
<dbReference type="GO" id="GO:0030686">
    <property type="term" value="C:90S preribosome"/>
    <property type="evidence" value="ECO:0007669"/>
    <property type="project" value="InterPro"/>
</dbReference>
<keyword evidence="3" id="KW-1185">Reference proteome</keyword>
<evidence type="ECO:0000313" key="3">
    <source>
        <dbReference type="Proteomes" id="UP000298061"/>
    </source>
</evidence>
<dbReference type="EMBL" id="SFCI01000585">
    <property type="protein sequence ID" value="TFY78951.1"/>
    <property type="molecule type" value="Genomic_DNA"/>
</dbReference>
<proteinExistence type="predicted"/>
<dbReference type="Gene3D" id="2.130.10.10">
    <property type="entry name" value="YVTN repeat-like/Quinoprotein amine dehydrogenase"/>
    <property type="match status" value="1"/>
</dbReference>
<dbReference type="PANTHER" id="PTHR44163">
    <property type="entry name" value="U3 SMALL NUCLEOLAR RNA-ASSOCIATED PROTEIN 4 HOMOLOG"/>
    <property type="match status" value="1"/>
</dbReference>
<dbReference type="InterPro" id="IPR001680">
    <property type="entry name" value="WD40_rpt"/>
</dbReference>
<feature type="compositionally biased region" description="Acidic residues" evidence="1">
    <location>
        <begin position="191"/>
        <end position="201"/>
    </location>
</feature>
<accession>A0A4Y9ZYD6</accession>
<dbReference type="GO" id="GO:0032040">
    <property type="term" value="C:small-subunit processome"/>
    <property type="evidence" value="ECO:0007669"/>
    <property type="project" value="TreeGrafter"/>
</dbReference>
<gene>
    <name evidence="2" type="ORF">EWM64_g5058</name>
</gene>
<dbReference type="GO" id="GO:0034455">
    <property type="term" value="C:t-UTP complex"/>
    <property type="evidence" value="ECO:0007669"/>
    <property type="project" value="TreeGrafter"/>
</dbReference>
<name>A0A4Y9ZYD6_9AGAM</name>
<dbReference type="GO" id="GO:0003723">
    <property type="term" value="F:RNA binding"/>
    <property type="evidence" value="ECO:0007669"/>
    <property type="project" value="TreeGrafter"/>
</dbReference>
<protein>
    <submittedName>
        <fullName evidence="2">Uncharacterized protein</fullName>
    </submittedName>
</protein>
<comment type="caution">
    <text evidence="2">The sequence shown here is derived from an EMBL/GenBank/DDBJ whole genome shotgun (WGS) entry which is preliminary data.</text>
</comment>
<reference evidence="2 3" key="1">
    <citation type="submission" date="2019-02" db="EMBL/GenBank/DDBJ databases">
        <title>Genome sequencing of the rare red list fungi Hericium alpestre (H. flagellum).</title>
        <authorList>
            <person name="Buettner E."/>
            <person name="Kellner H."/>
        </authorList>
    </citation>
    <scope>NUCLEOTIDE SEQUENCE [LARGE SCALE GENOMIC DNA]</scope>
    <source>
        <strain evidence="2 3">DSM 108284</strain>
    </source>
</reference>
<organism evidence="2 3">
    <name type="scientific">Hericium alpestre</name>
    <dbReference type="NCBI Taxonomy" id="135208"/>
    <lineage>
        <taxon>Eukaryota</taxon>
        <taxon>Fungi</taxon>
        <taxon>Dikarya</taxon>
        <taxon>Basidiomycota</taxon>
        <taxon>Agaricomycotina</taxon>
        <taxon>Agaricomycetes</taxon>
        <taxon>Russulales</taxon>
        <taxon>Hericiaceae</taxon>
        <taxon>Hericium</taxon>
    </lineage>
</organism>
<feature type="region of interest" description="Disordered" evidence="1">
    <location>
        <begin position="421"/>
        <end position="444"/>
    </location>
</feature>
<dbReference type="SUPFAM" id="SSF50978">
    <property type="entry name" value="WD40 repeat-like"/>
    <property type="match status" value="1"/>
</dbReference>
<dbReference type="Proteomes" id="UP000298061">
    <property type="component" value="Unassembled WGS sequence"/>
</dbReference>
<evidence type="ECO:0000256" key="1">
    <source>
        <dbReference type="SAM" id="MobiDB-lite"/>
    </source>
</evidence>
<dbReference type="InterPro" id="IPR046351">
    <property type="entry name" value="UTP4"/>
</dbReference>
<dbReference type="GO" id="GO:0000462">
    <property type="term" value="P:maturation of SSU-rRNA from tricistronic rRNA transcript (SSU-rRNA, 5.8S rRNA, LSU-rRNA)"/>
    <property type="evidence" value="ECO:0007669"/>
    <property type="project" value="InterPro"/>
</dbReference>
<dbReference type="AlphaFoldDB" id="A0A4Y9ZYD6"/>
<dbReference type="InterPro" id="IPR015943">
    <property type="entry name" value="WD40/YVTN_repeat-like_dom_sf"/>
</dbReference>
<dbReference type="SMART" id="SM00320">
    <property type="entry name" value="WD40"/>
    <property type="match status" value="3"/>
</dbReference>
<evidence type="ECO:0000313" key="2">
    <source>
        <dbReference type="EMBL" id="TFY78951.1"/>
    </source>
</evidence>